<dbReference type="Pfam" id="PF03781">
    <property type="entry name" value="FGE-sulfatase"/>
    <property type="match status" value="1"/>
</dbReference>
<dbReference type="EMBL" id="JAGHKP010000001">
    <property type="protein sequence ID" value="MBO9151031.1"/>
    <property type="molecule type" value="Genomic_DNA"/>
</dbReference>
<evidence type="ECO:0000259" key="2">
    <source>
        <dbReference type="Pfam" id="PF03781"/>
    </source>
</evidence>
<organism evidence="3 4">
    <name type="scientific">Chitinophaga chungangae</name>
    <dbReference type="NCBI Taxonomy" id="2821488"/>
    <lineage>
        <taxon>Bacteria</taxon>
        <taxon>Pseudomonadati</taxon>
        <taxon>Bacteroidota</taxon>
        <taxon>Chitinophagia</taxon>
        <taxon>Chitinophagales</taxon>
        <taxon>Chitinophagaceae</taxon>
        <taxon>Chitinophaga</taxon>
    </lineage>
</organism>
<accession>A0ABS3Y8R6</accession>
<feature type="chain" id="PRO_5046071285" evidence="1">
    <location>
        <begin position="21"/>
        <end position="342"/>
    </location>
</feature>
<keyword evidence="1" id="KW-0732">Signal</keyword>
<dbReference type="SUPFAM" id="SSF56436">
    <property type="entry name" value="C-type lectin-like"/>
    <property type="match status" value="1"/>
</dbReference>
<dbReference type="PROSITE" id="PS51257">
    <property type="entry name" value="PROKAR_LIPOPROTEIN"/>
    <property type="match status" value="1"/>
</dbReference>
<evidence type="ECO:0000313" key="3">
    <source>
        <dbReference type="EMBL" id="MBO9151031.1"/>
    </source>
</evidence>
<dbReference type="PANTHER" id="PTHR23150:SF19">
    <property type="entry name" value="FORMYLGLYCINE-GENERATING ENZYME"/>
    <property type="match status" value="1"/>
</dbReference>
<evidence type="ECO:0000256" key="1">
    <source>
        <dbReference type="SAM" id="SignalP"/>
    </source>
</evidence>
<evidence type="ECO:0000313" key="4">
    <source>
        <dbReference type="Proteomes" id="UP000679126"/>
    </source>
</evidence>
<dbReference type="InterPro" id="IPR042095">
    <property type="entry name" value="SUMF_sf"/>
</dbReference>
<reference evidence="4" key="1">
    <citation type="submission" date="2021-03" db="EMBL/GenBank/DDBJ databases">
        <title>Assistant Professor.</title>
        <authorList>
            <person name="Huq M.A."/>
        </authorList>
    </citation>
    <scope>NUCLEOTIDE SEQUENCE [LARGE SCALE GENOMIC DNA]</scope>
    <source>
        <strain evidence="4">MAH-28</strain>
    </source>
</reference>
<sequence>MIVKYSGQALALVIMLAACNQTPAKKNQQVVEQLNPMRLIPAGEFEMGADDDSGSPDEYPKHLVKVDSFWLDEHEVTNAEFTAFVQATGYVTTAEKPIPKEEVMATLPPGSPEPDSSLLAPASLVFVPTETAVDLRDVSQWWSVVPGASWKAPNGPGSDIKGKEQHPVIHVSWEDAQAYAKWAGKRLPTEAEWEYAARGGLKNQPFPWGAETPQASPGKTNIWNGHFPYENTEADGFYGTAPVKSFAANGYQLYDMAGNVWEWTADWYDAGYYAQVKPGTLNPEGSHTPNDPEEPSAKRVIRGGSFMCSDEYCRGYRVSARMKTTPTSGLSNLGFRCARSAK</sequence>
<comment type="caution">
    <text evidence="3">The sequence shown here is derived from an EMBL/GenBank/DDBJ whole genome shotgun (WGS) entry which is preliminary data.</text>
</comment>
<dbReference type="Proteomes" id="UP000679126">
    <property type="component" value="Unassembled WGS sequence"/>
</dbReference>
<name>A0ABS3Y8R6_9BACT</name>
<keyword evidence="4" id="KW-1185">Reference proteome</keyword>
<protein>
    <submittedName>
        <fullName evidence="3">Formylglycine-generating enzyme family protein</fullName>
    </submittedName>
</protein>
<dbReference type="InterPro" id="IPR005532">
    <property type="entry name" value="SUMF_dom"/>
</dbReference>
<gene>
    <name evidence="3" type="ORF">J7I43_02360</name>
</gene>
<dbReference type="PANTHER" id="PTHR23150">
    <property type="entry name" value="SULFATASE MODIFYING FACTOR 1, 2"/>
    <property type="match status" value="1"/>
</dbReference>
<dbReference type="InterPro" id="IPR016187">
    <property type="entry name" value="CTDL_fold"/>
</dbReference>
<proteinExistence type="predicted"/>
<feature type="domain" description="Sulfatase-modifying factor enzyme-like" evidence="2">
    <location>
        <begin position="37"/>
        <end position="339"/>
    </location>
</feature>
<dbReference type="Gene3D" id="3.90.1580.10">
    <property type="entry name" value="paralog of FGE (formylglycine-generating enzyme)"/>
    <property type="match status" value="1"/>
</dbReference>
<feature type="signal peptide" evidence="1">
    <location>
        <begin position="1"/>
        <end position="20"/>
    </location>
</feature>
<dbReference type="RefSeq" id="WP_209142830.1">
    <property type="nucleotide sequence ID" value="NZ_JAGHKP010000001.1"/>
</dbReference>
<dbReference type="InterPro" id="IPR051043">
    <property type="entry name" value="Sulfatase_Mod_Factor_Kinase"/>
</dbReference>